<evidence type="ECO:0000313" key="4">
    <source>
        <dbReference type="Proteomes" id="UP000578077"/>
    </source>
</evidence>
<dbReference type="Proteomes" id="UP000578077">
    <property type="component" value="Unassembled WGS sequence"/>
</dbReference>
<reference evidence="3 4" key="1">
    <citation type="submission" date="2020-08" db="EMBL/GenBank/DDBJ databases">
        <title>Sequencing the genomes of 1000 actinobacteria strains.</title>
        <authorList>
            <person name="Klenk H.-P."/>
        </authorList>
    </citation>
    <scope>NUCLEOTIDE SEQUENCE [LARGE SCALE GENOMIC DNA]</scope>
    <source>
        <strain evidence="3 4">DSM 44593</strain>
    </source>
</reference>
<keyword evidence="2" id="KW-0812">Transmembrane</keyword>
<accession>A0A841EAY2</accession>
<dbReference type="RefSeq" id="WP_184637410.1">
    <property type="nucleotide sequence ID" value="NZ_BAABKT010000029.1"/>
</dbReference>
<evidence type="ECO:0000313" key="3">
    <source>
        <dbReference type="EMBL" id="MBB6000162.1"/>
    </source>
</evidence>
<keyword evidence="2" id="KW-0472">Membrane</keyword>
<gene>
    <name evidence="3" type="ORF">HNR25_003913</name>
</gene>
<name>A0A841EAY2_9ACTN</name>
<evidence type="ECO:0000256" key="1">
    <source>
        <dbReference type="SAM" id="MobiDB-lite"/>
    </source>
</evidence>
<organism evidence="3 4">
    <name type="scientific">Streptomonospora salina</name>
    <dbReference type="NCBI Taxonomy" id="104205"/>
    <lineage>
        <taxon>Bacteria</taxon>
        <taxon>Bacillati</taxon>
        <taxon>Actinomycetota</taxon>
        <taxon>Actinomycetes</taxon>
        <taxon>Streptosporangiales</taxon>
        <taxon>Nocardiopsidaceae</taxon>
        <taxon>Streptomonospora</taxon>
    </lineage>
</organism>
<dbReference type="EMBL" id="JACHLY010000001">
    <property type="protein sequence ID" value="MBB6000162.1"/>
    <property type="molecule type" value="Genomic_DNA"/>
</dbReference>
<feature type="region of interest" description="Disordered" evidence="1">
    <location>
        <begin position="1"/>
        <end position="27"/>
    </location>
</feature>
<keyword evidence="2" id="KW-1133">Transmembrane helix</keyword>
<comment type="caution">
    <text evidence="3">The sequence shown here is derived from an EMBL/GenBank/DDBJ whole genome shotgun (WGS) entry which is preliminary data.</text>
</comment>
<proteinExistence type="predicted"/>
<dbReference type="AlphaFoldDB" id="A0A841EAY2"/>
<evidence type="ECO:0000256" key="2">
    <source>
        <dbReference type="SAM" id="Phobius"/>
    </source>
</evidence>
<sequence>MEPPDAPDTRGEDQPAPDQESADPLGFWSKPSNIVGMSILGILAALFLIVGLMLDNATVTPTPPEEREYDRETEKCVEIWGDLWNCLDPDTNPYNE</sequence>
<keyword evidence="4" id="KW-1185">Reference proteome</keyword>
<protein>
    <submittedName>
        <fullName evidence="3">Uncharacterized protein</fullName>
    </submittedName>
</protein>
<feature type="transmembrane region" description="Helical" evidence="2">
    <location>
        <begin position="34"/>
        <end position="54"/>
    </location>
</feature>